<dbReference type="GO" id="GO:0016020">
    <property type="term" value="C:membrane"/>
    <property type="evidence" value="ECO:0007669"/>
    <property type="project" value="UniProtKB-SubCell"/>
</dbReference>
<dbReference type="PANTHER" id="PTHR43077:SF10">
    <property type="entry name" value="TRANSPORT PERMEASE PROTEIN"/>
    <property type="match status" value="1"/>
</dbReference>
<feature type="transmembrane region" description="Helical" evidence="6">
    <location>
        <begin position="510"/>
        <end position="529"/>
    </location>
</feature>
<evidence type="ECO:0000256" key="3">
    <source>
        <dbReference type="ARBA" id="ARBA00022989"/>
    </source>
</evidence>
<keyword evidence="4 6" id="KW-0472">Membrane</keyword>
<sequence>MFIMPLIMVGMMVTGYMGTMHSPTANDMPVVVAGSSASAADSFVDALSDAMPDALDVESVDSVSDARDRVFNREAVAAVVIQGDTATLYTASGAGMTQATKVTSLVEPTILAQGLTLTTKDVAPLPDNDASGLGAMFLTTALVMAGYLPFSMLRTNSPELLKFRRIVPILAGWAAAIASLVWVVTGPILGVVSSDHYLAVVAVAGLGVFAISCVQLFITRLLGSFGVIVGIFLLMVLGMPASNMSMSMYTMPAFYRFLHGFLAMPAIGESMRSVLYFGGTNLTGHLLVLAVGAVAGLTATAIWDATRGRRHPEGVPMDVNVASLHGGRRPKKAFWRYFSLAIFPLTMVAMMLTCMLGAMHQPAPRDMPVAVVGATTEQAEQTIGGLEKNMGDMFEFTPYTTDDTDEVHDLVEGRDLVAALVLPSQTSPEFTLVANQAGSPSAYQMAVRVFTQVAEGQQMSLQVDDIAPLPDRDSQGIVTMYLAMGWMLAGFMVVVVGANAAPATRPLRKMLPITAVYSMFMAAVLWLIAAPITGSVDGHFWQLWGTGAVAIFCVAMFAMVFERLIGMLAIIPVVGTLMFLGVPSANGPFSMYLAPEWFRTLHDFLPMPAAVEAARSILYFDSDVLAHHLQVLGLWGLLSLAVVFIIDALKSVRTEHDFGELATGPKADDGPTAGEATPEVEGEPAFENQFTLEDELVLEQGAVQQREPAGAGS</sequence>
<comment type="subcellular location">
    <subcellularLocation>
        <location evidence="1">Membrane</location>
        <topology evidence="1">Multi-pass membrane protein</topology>
    </subcellularLocation>
</comment>
<feature type="transmembrane region" description="Helical" evidence="6">
    <location>
        <begin position="541"/>
        <end position="561"/>
    </location>
</feature>
<dbReference type="Proteomes" id="UP000293995">
    <property type="component" value="Chromosome"/>
</dbReference>
<dbReference type="OrthoDB" id="3288304at2"/>
<evidence type="ECO:0000313" key="8">
    <source>
        <dbReference type="Proteomes" id="UP000293995"/>
    </source>
</evidence>
<keyword evidence="2 6" id="KW-0812">Transmembrane</keyword>
<proteinExistence type="predicted"/>
<dbReference type="InterPro" id="IPR051328">
    <property type="entry name" value="T7SS_ABC-Transporter"/>
</dbReference>
<keyword evidence="8" id="KW-1185">Reference proteome</keyword>
<feature type="transmembrane region" description="Helical" evidence="6">
    <location>
        <begin position="133"/>
        <end position="153"/>
    </location>
</feature>
<evidence type="ECO:0000256" key="6">
    <source>
        <dbReference type="SAM" id="Phobius"/>
    </source>
</evidence>
<feature type="transmembrane region" description="Helical" evidence="6">
    <location>
        <begin position="197"/>
        <end position="218"/>
    </location>
</feature>
<dbReference type="KEGG" id="mprt:ET475_10020"/>
<evidence type="ECO:0000256" key="4">
    <source>
        <dbReference type="ARBA" id="ARBA00023136"/>
    </source>
</evidence>
<evidence type="ECO:0000256" key="2">
    <source>
        <dbReference type="ARBA" id="ARBA00022692"/>
    </source>
</evidence>
<feature type="transmembrane region" description="Helical" evidence="6">
    <location>
        <begin position="337"/>
        <end position="359"/>
    </location>
</feature>
<evidence type="ECO:0000313" key="7">
    <source>
        <dbReference type="EMBL" id="QAY61812.1"/>
    </source>
</evidence>
<feature type="region of interest" description="Disordered" evidence="5">
    <location>
        <begin position="660"/>
        <end position="684"/>
    </location>
</feature>
<feature type="transmembrane region" description="Helical" evidence="6">
    <location>
        <begin position="282"/>
        <end position="303"/>
    </location>
</feature>
<feature type="transmembrane region" description="Helical" evidence="6">
    <location>
        <begin position="478"/>
        <end position="498"/>
    </location>
</feature>
<accession>A0A4P6EH75</accession>
<feature type="transmembrane region" description="Helical" evidence="6">
    <location>
        <begin position="625"/>
        <end position="646"/>
    </location>
</feature>
<dbReference type="AlphaFoldDB" id="A0A4P6EH75"/>
<dbReference type="PANTHER" id="PTHR43077">
    <property type="entry name" value="TRANSPORT PERMEASE YVFS-RELATED"/>
    <property type="match status" value="1"/>
</dbReference>
<gene>
    <name evidence="7" type="ORF">ET475_10020</name>
</gene>
<keyword evidence="3 6" id="KW-1133">Transmembrane helix</keyword>
<feature type="transmembrane region" description="Helical" evidence="6">
    <location>
        <begin position="165"/>
        <end position="185"/>
    </location>
</feature>
<feature type="transmembrane region" description="Helical" evidence="6">
    <location>
        <begin position="225"/>
        <end position="242"/>
    </location>
</feature>
<feature type="transmembrane region" description="Helical" evidence="6">
    <location>
        <begin position="568"/>
        <end position="585"/>
    </location>
</feature>
<name>A0A4P6EH75_9MICO</name>
<evidence type="ECO:0000256" key="1">
    <source>
        <dbReference type="ARBA" id="ARBA00004141"/>
    </source>
</evidence>
<reference evidence="7 8" key="1">
    <citation type="submission" date="2019-01" db="EMBL/GenBank/DDBJ databases">
        <title>Genome sequencing of strain DFW100M-13.</title>
        <authorList>
            <person name="Heo J."/>
            <person name="Kim S.-J."/>
            <person name="Kim J.-S."/>
            <person name="Hong S.-B."/>
            <person name="Kwon S.-W."/>
        </authorList>
    </citation>
    <scope>NUCLEOTIDE SEQUENCE [LARGE SCALE GENOMIC DNA]</scope>
    <source>
        <strain evidence="7 8">DFW100M-13</strain>
    </source>
</reference>
<organism evidence="7 8">
    <name type="scientific">Microbacterium protaetiae</name>
    <dbReference type="NCBI Taxonomy" id="2509458"/>
    <lineage>
        <taxon>Bacteria</taxon>
        <taxon>Bacillati</taxon>
        <taxon>Actinomycetota</taxon>
        <taxon>Actinomycetes</taxon>
        <taxon>Micrococcales</taxon>
        <taxon>Microbacteriaceae</taxon>
        <taxon>Microbacterium</taxon>
    </lineage>
</organism>
<evidence type="ECO:0000256" key="5">
    <source>
        <dbReference type="SAM" id="MobiDB-lite"/>
    </source>
</evidence>
<protein>
    <submittedName>
        <fullName evidence="7">DUF3533 domain-containing protein</fullName>
    </submittedName>
</protein>
<dbReference type="EMBL" id="CP035494">
    <property type="protein sequence ID" value="QAY61812.1"/>
    <property type="molecule type" value="Genomic_DNA"/>
</dbReference>